<feature type="region of interest" description="Disordered" evidence="8">
    <location>
        <begin position="684"/>
        <end position="916"/>
    </location>
</feature>
<name>A0A8B8JD12_ABRPR</name>
<dbReference type="PANTHER" id="PTHR12663:SF3">
    <property type="entry name" value="SISTER CHROMATID COHESION PROTEIN PDS5 HOMOLOG C"/>
    <property type="match status" value="1"/>
</dbReference>
<dbReference type="AlphaFoldDB" id="A0A8B8JD12"/>
<evidence type="ECO:0000256" key="4">
    <source>
        <dbReference type="ARBA" id="ARBA00022776"/>
    </source>
</evidence>
<feature type="compositionally biased region" description="Basic and acidic residues" evidence="8">
    <location>
        <begin position="331"/>
        <end position="343"/>
    </location>
</feature>
<protein>
    <submittedName>
        <fullName evidence="10">MATH and LRR domain-containing protein PFE0570w</fullName>
    </submittedName>
</protein>
<feature type="compositionally biased region" description="Low complexity" evidence="8">
    <location>
        <begin position="843"/>
        <end position="867"/>
    </location>
</feature>
<feature type="compositionally biased region" description="Basic and acidic residues" evidence="8">
    <location>
        <begin position="537"/>
        <end position="552"/>
    </location>
</feature>
<proteinExistence type="predicted"/>
<feature type="compositionally biased region" description="Basic and acidic residues" evidence="8">
    <location>
        <begin position="516"/>
        <end position="528"/>
    </location>
</feature>
<keyword evidence="7" id="KW-0131">Cell cycle</keyword>
<dbReference type="OrthoDB" id="200660at2759"/>
<evidence type="ECO:0000313" key="10">
    <source>
        <dbReference type="RefSeq" id="XP_027329221.1"/>
    </source>
</evidence>
<feature type="compositionally biased region" description="Basic and acidic residues" evidence="8">
    <location>
        <begin position="621"/>
        <end position="633"/>
    </location>
</feature>
<evidence type="ECO:0000313" key="9">
    <source>
        <dbReference type="Proteomes" id="UP000694853"/>
    </source>
</evidence>
<dbReference type="GO" id="GO:0005634">
    <property type="term" value="C:nucleus"/>
    <property type="evidence" value="ECO:0007669"/>
    <property type="project" value="UniProtKB-SubCell"/>
</dbReference>
<feature type="compositionally biased region" description="Basic and acidic residues" evidence="8">
    <location>
        <begin position="573"/>
        <end position="591"/>
    </location>
</feature>
<dbReference type="RefSeq" id="XP_027329221.1">
    <property type="nucleotide sequence ID" value="XM_027473420.1"/>
</dbReference>
<dbReference type="Gene3D" id="2.30.30.140">
    <property type="match status" value="1"/>
</dbReference>
<evidence type="ECO:0000256" key="7">
    <source>
        <dbReference type="ARBA" id="ARBA00023306"/>
    </source>
</evidence>
<dbReference type="SUPFAM" id="SSF48371">
    <property type="entry name" value="ARM repeat"/>
    <property type="match status" value="1"/>
</dbReference>
<feature type="compositionally biased region" description="Basic and acidic residues" evidence="8">
    <location>
        <begin position="488"/>
        <end position="503"/>
    </location>
</feature>
<keyword evidence="9" id="KW-1185">Reference proteome</keyword>
<feature type="region of interest" description="Disordered" evidence="8">
    <location>
        <begin position="259"/>
        <end position="637"/>
    </location>
</feature>
<keyword evidence="3" id="KW-0227">DNA damage</keyword>
<feature type="compositionally biased region" description="Low complexity" evidence="8">
    <location>
        <begin position="734"/>
        <end position="752"/>
    </location>
</feature>
<keyword evidence="4" id="KW-0498">Mitosis</keyword>
<dbReference type="InterPro" id="IPR016024">
    <property type="entry name" value="ARM-type_fold"/>
</dbReference>
<accession>A0A8B8JD12</accession>
<feature type="compositionally biased region" description="Basic and acidic residues" evidence="8">
    <location>
        <begin position="269"/>
        <end position="297"/>
    </location>
</feature>
<dbReference type="KEGG" id="aprc:113845818"/>
<comment type="subcellular location">
    <subcellularLocation>
        <location evidence="1">Nucleus</location>
    </subcellularLocation>
</comment>
<evidence type="ECO:0000256" key="2">
    <source>
        <dbReference type="ARBA" id="ARBA00022618"/>
    </source>
</evidence>
<dbReference type="GO" id="GO:0006281">
    <property type="term" value="P:DNA repair"/>
    <property type="evidence" value="ECO:0007669"/>
    <property type="project" value="UniProtKB-KW"/>
</dbReference>
<keyword evidence="2" id="KW-0132">Cell division</keyword>
<dbReference type="SUPFAM" id="SSF63748">
    <property type="entry name" value="Tudor/PWWP/MBT"/>
    <property type="match status" value="1"/>
</dbReference>
<feature type="compositionally biased region" description="Basic and acidic residues" evidence="8">
    <location>
        <begin position="601"/>
        <end position="611"/>
    </location>
</feature>
<feature type="compositionally biased region" description="Basic and acidic residues" evidence="8">
    <location>
        <begin position="828"/>
        <end position="842"/>
    </location>
</feature>
<dbReference type="GO" id="GO:0007064">
    <property type="term" value="P:mitotic sister chromatid cohesion"/>
    <property type="evidence" value="ECO:0007669"/>
    <property type="project" value="InterPro"/>
</dbReference>
<dbReference type="InterPro" id="IPR039776">
    <property type="entry name" value="Pds5"/>
</dbReference>
<reference evidence="10" key="2">
    <citation type="submission" date="2025-08" db="UniProtKB">
        <authorList>
            <consortium name="RefSeq"/>
        </authorList>
    </citation>
    <scope>IDENTIFICATION</scope>
    <source>
        <tissue evidence="10">Young leaves</tissue>
    </source>
</reference>
<dbReference type="CDD" id="cd20404">
    <property type="entry name" value="Tudor_Agenet_AtEML-like"/>
    <property type="match status" value="1"/>
</dbReference>
<feature type="compositionally biased region" description="Basic and acidic residues" evidence="8">
    <location>
        <begin position="360"/>
        <end position="375"/>
    </location>
</feature>
<dbReference type="Pfam" id="PF20168">
    <property type="entry name" value="PDS5"/>
    <property type="match status" value="1"/>
</dbReference>
<dbReference type="GO" id="GO:0035825">
    <property type="term" value="P:homologous recombination"/>
    <property type="evidence" value="ECO:0007669"/>
    <property type="project" value="UniProtKB-ARBA"/>
</dbReference>
<keyword evidence="5" id="KW-0234">DNA repair</keyword>
<evidence type="ECO:0000256" key="1">
    <source>
        <dbReference type="ARBA" id="ARBA00004123"/>
    </source>
</evidence>
<dbReference type="PANTHER" id="PTHR12663">
    <property type="entry name" value="ANDROGEN INDUCED INHIBITOR OF PROLIFERATION AS3 / PDS5-RELATED"/>
    <property type="match status" value="1"/>
</dbReference>
<evidence type="ECO:0000256" key="3">
    <source>
        <dbReference type="ARBA" id="ARBA00022763"/>
    </source>
</evidence>
<keyword evidence="6" id="KW-0539">Nucleus</keyword>
<evidence type="ECO:0000256" key="8">
    <source>
        <dbReference type="SAM" id="MobiDB-lite"/>
    </source>
</evidence>
<sequence length="916" mass="98868">MDSSDKELEEQLLEAGNKLVDPPSSVDDLLRVLDRLECCLILVEQSPSKSMQNALSPSLKALIADKLLKHTHVDVKVAVASCISEITRITAPDAPYDDDQMRDVFRLIVSSFENLHDKSSRSYTKRTAILETVAKVRSCVVMLDLECDDLILEMFQHFLTTIRDHHPEAVFSSMETVMILVLEESEDISLDLLSPILESIKKDNEEVSPIARKLVEKVLERCATRLKPYIKQAVDHLGISLDDYSNVLASICQDTSGSLEQNDACATSDHAEDESKSGKEPVKESEQVVRENSKEDAPPPEDNPEGDRSPKSVMSNGIAQTGEDDTSVDPKSLKKQGDTDGAVHSEGINLSGNGESNDLDGEKIENSESKAEQSTKGRGRKPSASKLVEPSEGSYLANEKETEKVIESHSKDVPSSTHEDDCAEATRPSENDKEIDAKISSPKAGDGESDAVASPSPSESIHDENHSKKRGRSKKKASSAKEGVAENVSKKVSEGTSDSEGKPLKPSVKKGQGRTSDVKKTTMVDAVKKGSGATSDVDGKKQSAKKAEDRNKGGGGSSSRQLEDKRKKGRGKGNPEKGLAKSSTKDDDKEMVSSPKSAVKSTKDEHSEETPKTNLKRKRTPGKENESNSKKYGQELVGSRVKVWWPDDQMFYEGVVDYFDSATKRHKVSYDDGDEEVLLLKREKWKIIDDGSDSDGGDGSDRTSPDASADLLPKKKGKTSGSELKKGGKKDSSKSGGASSSKSKGGTSAKSSNRSKDGSKADRKSKDSKTAVKSEDEVSRKSKDHSLKSGGSKSIDASQKGKSKNTDSSKIIRSKDDDVSTSKTSAKSKQETPKTGKSKQEASKPASSSKAKSTKSGTKSNTNGTGKVKSNLLKTKDSENEHSENSTKVVEDTKGKTSSSLKAGSEAKSGKKRGRN</sequence>
<evidence type="ECO:0000256" key="6">
    <source>
        <dbReference type="ARBA" id="ARBA00023242"/>
    </source>
</evidence>
<reference evidence="9" key="1">
    <citation type="journal article" date="2019" name="Toxins">
        <title>Detection of Abrin-Like and Prepropulchellin-Like Toxin Genes and Transcripts Using Whole Genome Sequencing and Full-Length Transcript Sequencing of Abrus precatorius.</title>
        <authorList>
            <person name="Hovde B.T."/>
            <person name="Daligault H.E."/>
            <person name="Hanschen E.R."/>
            <person name="Kunde Y.A."/>
            <person name="Johnson M.B."/>
            <person name="Starkenburg S.R."/>
            <person name="Johnson S.L."/>
        </authorList>
    </citation>
    <scope>NUCLEOTIDE SEQUENCE [LARGE SCALE GENOMIC DNA]</scope>
</reference>
<dbReference type="GeneID" id="113845818"/>
<feature type="compositionally biased region" description="Basic and acidic residues" evidence="8">
    <location>
        <begin position="754"/>
        <end position="787"/>
    </location>
</feature>
<feature type="compositionally biased region" description="Basic and acidic residues" evidence="8">
    <location>
        <begin position="427"/>
        <end position="437"/>
    </location>
</feature>
<gene>
    <name evidence="10" type="primary">LOC113845818</name>
</gene>
<dbReference type="GO" id="GO:0051301">
    <property type="term" value="P:cell division"/>
    <property type="evidence" value="ECO:0007669"/>
    <property type="project" value="UniProtKB-KW"/>
</dbReference>
<dbReference type="Proteomes" id="UP000694853">
    <property type="component" value="Unplaced"/>
</dbReference>
<feature type="compositionally biased region" description="Basic and acidic residues" evidence="8">
    <location>
        <begin position="398"/>
        <end position="420"/>
    </location>
</feature>
<feature type="compositionally biased region" description="Basic and acidic residues" evidence="8">
    <location>
        <begin position="874"/>
        <end position="895"/>
    </location>
</feature>
<evidence type="ECO:0000256" key="5">
    <source>
        <dbReference type="ARBA" id="ARBA00023204"/>
    </source>
</evidence>
<organism evidence="9 10">
    <name type="scientific">Abrus precatorius</name>
    <name type="common">Indian licorice</name>
    <name type="synonym">Glycine abrus</name>
    <dbReference type="NCBI Taxonomy" id="3816"/>
    <lineage>
        <taxon>Eukaryota</taxon>
        <taxon>Viridiplantae</taxon>
        <taxon>Streptophyta</taxon>
        <taxon>Embryophyta</taxon>
        <taxon>Tracheophyta</taxon>
        <taxon>Spermatophyta</taxon>
        <taxon>Magnoliopsida</taxon>
        <taxon>eudicotyledons</taxon>
        <taxon>Gunneridae</taxon>
        <taxon>Pentapetalae</taxon>
        <taxon>rosids</taxon>
        <taxon>fabids</taxon>
        <taxon>Fabales</taxon>
        <taxon>Fabaceae</taxon>
        <taxon>Papilionoideae</taxon>
        <taxon>50 kb inversion clade</taxon>
        <taxon>NPAAA clade</taxon>
        <taxon>indigoferoid/millettioid clade</taxon>
        <taxon>Abreae</taxon>
        <taxon>Abrus</taxon>
    </lineage>
</organism>
<dbReference type="GO" id="GO:0000785">
    <property type="term" value="C:chromatin"/>
    <property type="evidence" value="ECO:0007669"/>
    <property type="project" value="TreeGrafter"/>
</dbReference>
<feature type="compositionally biased region" description="Basic residues" evidence="8">
    <location>
        <begin position="467"/>
        <end position="478"/>
    </location>
</feature>
<feature type="compositionally biased region" description="Basic and acidic residues" evidence="8">
    <location>
        <begin position="723"/>
        <end position="733"/>
    </location>
</feature>